<evidence type="ECO:0000313" key="6">
    <source>
        <dbReference type="Proteomes" id="UP001595387"/>
    </source>
</evidence>
<organism evidence="5 6">
    <name type="scientific">Virgibacillus sediminis</name>
    <dbReference type="NCBI Taxonomy" id="202260"/>
    <lineage>
        <taxon>Bacteria</taxon>
        <taxon>Bacillati</taxon>
        <taxon>Bacillota</taxon>
        <taxon>Bacilli</taxon>
        <taxon>Bacillales</taxon>
        <taxon>Bacillaceae</taxon>
        <taxon>Virgibacillus</taxon>
    </lineage>
</organism>
<dbReference type="PANTHER" id="PTHR24321">
    <property type="entry name" value="DEHYDROGENASES, SHORT CHAIN"/>
    <property type="match status" value="1"/>
</dbReference>
<dbReference type="Pfam" id="PF00106">
    <property type="entry name" value="adh_short"/>
    <property type="match status" value="1"/>
</dbReference>
<proteinExistence type="inferred from homology"/>
<dbReference type="PRINTS" id="PR00081">
    <property type="entry name" value="GDHRDH"/>
</dbReference>
<dbReference type="InterPro" id="IPR002347">
    <property type="entry name" value="SDR_fam"/>
</dbReference>
<evidence type="ECO:0000256" key="1">
    <source>
        <dbReference type="ARBA" id="ARBA00006484"/>
    </source>
</evidence>
<keyword evidence="2" id="KW-0560">Oxidoreductase</keyword>
<dbReference type="PANTHER" id="PTHR24321:SF8">
    <property type="entry name" value="ESTRADIOL 17-BETA-DEHYDROGENASE 8-RELATED"/>
    <property type="match status" value="1"/>
</dbReference>
<dbReference type="PRINTS" id="PR00080">
    <property type="entry name" value="SDRFAMILY"/>
</dbReference>
<dbReference type="NCBIfam" id="TIGR03971">
    <property type="entry name" value="SDR_subfam_1"/>
    <property type="match status" value="1"/>
</dbReference>
<keyword evidence="3" id="KW-0520">NAD</keyword>
<dbReference type="InterPro" id="IPR036291">
    <property type="entry name" value="NAD(P)-bd_dom_sf"/>
</dbReference>
<dbReference type="Proteomes" id="UP001595387">
    <property type="component" value="Unassembled WGS sequence"/>
</dbReference>
<comment type="caution">
    <text evidence="5">The sequence shown here is derived from an EMBL/GenBank/DDBJ whole genome shotgun (WGS) entry which is preliminary data.</text>
</comment>
<protein>
    <submittedName>
        <fullName evidence="5">Mycofactocin-coupled SDR family oxidoreductase</fullName>
    </submittedName>
</protein>
<dbReference type="Gene3D" id="3.40.50.720">
    <property type="entry name" value="NAD(P)-binding Rossmann-like Domain"/>
    <property type="match status" value="1"/>
</dbReference>
<dbReference type="InterPro" id="IPR020904">
    <property type="entry name" value="Sc_DH/Rdtase_CS"/>
</dbReference>
<dbReference type="PROSITE" id="PS00061">
    <property type="entry name" value="ADH_SHORT"/>
    <property type="match status" value="1"/>
</dbReference>
<evidence type="ECO:0000313" key="5">
    <source>
        <dbReference type="EMBL" id="MFC2946819.1"/>
    </source>
</evidence>
<evidence type="ECO:0000256" key="4">
    <source>
        <dbReference type="RuleBase" id="RU000363"/>
    </source>
</evidence>
<dbReference type="CDD" id="cd05233">
    <property type="entry name" value="SDR_c"/>
    <property type="match status" value="1"/>
</dbReference>
<accession>A0ABV7A1Q1</accession>
<evidence type="ECO:0000256" key="2">
    <source>
        <dbReference type="ARBA" id="ARBA00023002"/>
    </source>
</evidence>
<dbReference type="EMBL" id="JBHRRZ010000001">
    <property type="protein sequence ID" value="MFC2946819.1"/>
    <property type="molecule type" value="Genomic_DNA"/>
</dbReference>
<keyword evidence="6" id="KW-1185">Reference proteome</keyword>
<sequence>MAFVTGAARGQGRQFALALAREGADVAVLDLDAQIKTVDYELPEGSDLDKVAAEIEQLDRRSLAIAGNVTKEEDISRAVDTIIERFGHIDIVVPNAGIVSYGQVWELDEKTFDQMIDVNLKGTWLTCKYVAPHMIERKKGKIVCISSIYGVHSAPLVSHYSASKHGVLGLVRSMAIELGEYNINVNAICPTAIDTPMMNNQATFDRMAGGKAGGTRDHANKEFEKRQLLPDIGYLPDDACVGSLLFLASEDSKYVTGIPIPVDAGFLTS</sequence>
<name>A0ABV7A1Q1_9BACI</name>
<dbReference type="InterPro" id="IPR023985">
    <property type="entry name" value="SDR_subfam_1"/>
</dbReference>
<dbReference type="SUPFAM" id="SSF51735">
    <property type="entry name" value="NAD(P)-binding Rossmann-fold domains"/>
    <property type="match status" value="1"/>
</dbReference>
<reference evidence="6" key="1">
    <citation type="journal article" date="2019" name="Int. J. Syst. Evol. Microbiol.">
        <title>The Global Catalogue of Microorganisms (GCM) 10K type strain sequencing project: providing services to taxonomists for standard genome sequencing and annotation.</title>
        <authorList>
            <consortium name="The Broad Institute Genomics Platform"/>
            <consortium name="The Broad Institute Genome Sequencing Center for Infectious Disease"/>
            <person name="Wu L."/>
            <person name="Ma J."/>
        </authorList>
    </citation>
    <scope>NUCLEOTIDE SEQUENCE [LARGE SCALE GENOMIC DNA]</scope>
    <source>
        <strain evidence="6">KCTC 13193</strain>
    </source>
</reference>
<evidence type="ECO:0000256" key="3">
    <source>
        <dbReference type="ARBA" id="ARBA00023027"/>
    </source>
</evidence>
<comment type="similarity">
    <text evidence="1 4">Belongs to the short-chain dehydrogenases/reductases (SDR) family.</text>
</comment>
<gene>
    <name evidence="5" type="ORF">ACFODW_00365</name>
</gene>